<dbReference type="EMBL" id="FNVA01000001">
    <property type="protein sequence ID" value="SEF71340.1"/>
    <property type="molecule type" value="Genomic_DNA"/>
</dbReference>
<evidence type="ECO:0000256" key="3">
    <source>
        <dbReference type="SAM" id="SignalP"/>
    </source>
</evidence>
<gene>
    <name evidence="4" type="ORF">SAMN05421819_0912</name>
</gene>
<comment type="similarity">
    <text evidence="1">Belongs to the SCO1/2 family.</text>
</comment>
<accession>A0A1H5U8J2</accession>
<organism evidence="4 5">
    <name type="scientific">Bryocella elongata</name>
    <dbReference type="NCBI Taxonomy" id="863522"/>
    <lineage>
        <taxon>Bacteria</taxon>
        <taxon>Pseudomonadati</taxon>
        <taxon>Acidobacteriota</taxon>
        <taxon>Terriglobia</taxon>
        <taxon>Terriglobales</taxon>
        <taxon>Acidobacteriaceae</taxon>
        <taxon>Bryocella</taxon>
    </lineage>
</organism>
<dbReference type="SUPFAM" id="SSF52833">
    <property type="entry name" value="Thioredoxin-like"/>
    <property type="match status" value="1"/>
</dbReference>
<evidence type="ECO:0000313" key="4">
    <source>
        <dbReference type="EMBL" id="SEF71340.1"/>
    </source>
</evidence>
<evidence type="ECO:0000256" key="2">
    <source>
        <dbReference type="SAM" id="Phobius"/>
    </source>
</evidence>
<feature type="transmembrane region" description="Helical" evidence="2">
    <location>
        <begin position="263"/>
        <end position="286"/>
    </location>
</feature>
<evidence type="ECO:0000313" key="5">
    <source>
        <dbReference type="Proteomes" id="UP000236728"/>
    </source>
</evidence>
<keyword evidence="2" id="KW-0812">Transmembrane</keyword>
<dbReference type="InterPro" id="IPR003782">
    <property type="entry name" value="SCO1/SenC"/>
</dbReference>
<dbReference type="Gene3D" id="3.40.30.10">
    <property type="entry name" value="Glutaredoxin"/>
    <property type="match status" value="1"/>
</dbReference>
<protein>
    <submittedName>
        <fullName evidence="4">Protein SCO1/2</fullName>
    </submittedName>
</protein>
<name>A0A1H5U8J2_9BACT</name>
<dbReference type="Pfam" id="PF02630">
    <property type="entry name" value="SCO1-SenC"/>
    <property type="match status" value="1"/>
</dbReference>
<evidence type="ECO:0000256" key="1">
    <source>
        <dbReference type="ARBA" id="ARBA00010996"/>
    </source>
</evidence>
<dbReference type="InterPro" id="IPR036249">
    <property type="entry name" value="Thioredoxin-like_sf"/>
</dbReference>
<dbReference type="AlphaFoldDB" id="A0A1H5U8J2"/>
<dbReference type="CDD" id="cd02968">
    <property type="entry name" value="SCO"/>
    <property type="match status" value="1"/>
</dbReference>
<keyword evidence="3" id="KW-0732">Signal</keyword>
<feature type="chain" id="PRO_5009285874" evidence="3">
    <location>
        <begin position="32"/>
        <end position="294"/>
    </location>
</feature>
<dbReference type="Proteomes" id="UP000236728">
    <property type="component" value="Unassembled WGS sequence"/>
</dbReference>
<proteinExistence type="inferred from homology"/>
<keyword evidence="2" id="KW-1133">Transmembrane helix</keyword>
<feature type="signal peptide" evidence="3">
    <location>
        <begin position="1"/>
        <end position="31"/>
    </location>
</feature>
<reference evidence="4 5" key="1">
    <citation type="submission" date="2016-10" db="EMBL/GenBank/DDBJ databases">
        <authorList>
            <person name="de Groot N.N."/>
        </authorList>
    </citation>
    <scope>NUCLEOTIDE SEQUENCE [LARGE SCALE GENOMIC DNA]</scope>
    <source>
        <strain evidence="4 5">DSM 22489</strain>
    </source>
</reference>
<keyword evidence="5" id="KW-1185">Reference proteome</keyword>
<sequence>MTREGYDGGMKFLRLLALGSMCAALTMGAGAQGYESEKPMGAMAQEKPAYLAHAGLEQRLGESLPMAATYTDETGRTGALGSWFAHKPVVMAEVYYKCAMLCPQVLHGLATAVKQTTLTPGKDYDVLVLSIDPMDTPADAATQKRDFLAQAGWTNDSRAAASVHFLTGPPSSIEATSAASGFHFVRVPGPDGKMDQFAHSSVILFATAEGKLSKYLSGIEYQPRDVRLALLDAGEKKISNPVDLFILYCCSYNPAQGAYTVSVLHVLGLAAACSLAAVIGMVFLLMRKPRSMTV</sequence>
<keyword evidence="2" id="KW-0472">Membrane</keyword>